<accession>A0A023G150</accession>
<organism evidence="2">
    <name type="scientific">Amblyomma parvum</name>
    <name type="common">South American tick</name>
    <dbReference type="NCBI Taxonomy" id="251391"/>
    <lineage>
        <taxon>Eukaryota</taxon>
        <taxon>Metazoa</taxon>
        <taxon>Ecdysozoa</taxon>
        <taxon>Arthropoda</taxon>
        <taxon>Chelicerata</taxon>
        <taxon>Arachnida</taxon>
        <taxon>Acari</taxon>
        <taxon>Parasitiformes</taxon>
        <taxon>Ixodida</taxon>
        <taxon>Ixodoidea</taxon>
        <taxon>Ixodidae</taxon>
        <taxon>Amblyomminae</taxon>
        <taxon>Amblyomma</taxon>
    </lineage>
</organism>
<evidence type="ECO:0000313" key="2">
    <source>
        <dbReference type="EMBL" id="JAC26758.1"/>
    </source>
</evidence>
<dbReference type="AlphaFoldDB" id="A0A023G150"/>
<reference evidence="2" key="1">
    <citation type="submission" date="2014-03" db="EMBL/GenBank/DDBJ databases">
        <title>The sialotranscriptome of Amblyomma triste, Amblyomma parvum and Amblyomma cajennense ticks, uncovered by 454-based RNA-seq.</title>
        <authorList>
            <person name="Garcia G.R."/>
            <person name="Gardinassi L.G."/>
            <person name="Ribeiro J.M."/>
            <person name="Anatrielo E."/>
            <person name="Ferreira B.R."/>
            <person name="Moreira H.N."/>
            <person name="Mafra C."/>
            <person name="Olegario M.M."/>
            <person name="Szabo P.J."/>
            <person name="Miranda-Santos I.K."/>
            <person name="Maruyama S.R."/>
        </authorList>
    </citation>
    <scope>NUCLEOTIDE SEQUENCE</scope>
    <source>
        <strain evidence="2">Araguapaz</strain>
        <tissue evidence="2">Salivary glands</tissue>
    </source>
</reference>
<proteinExistence type="evidence at transcript level"/>
<dbReference type="EMBL" id="GBBL01000562">
    <property type="protein sequence ID" value="JAC26758.1"/>
    <property type="molecule type" value="mRNA"/>
</dbReference>
<name>A0A023G150_AMBPA</name>
<feature type="chain" id="PRO_5001516451" evidence="1">
    <location>
        <begin position="22"/>
        <end position="200"/>
    </location>
</feature>
<evidence type="ECO:0000256" key="1">
    <source>
        <dbReference type="SAM" id="SignalP"/>
    </source>
</evidence>
<protein>
    <submittedName>
        <fullName evidence="2">Putative lipocalin-3 1</fullName>
    </submittedName>
</protein>
<keyword evidence="1" id="KW-0732">Signal</keyword>
<sequence>MLTTFILSSVVLAIFIAPAEQYGSTTTILPLFHQYDISEFVGTPLPIWTYQSTSPGNSTCQVDVMVNMSRYHILFNRSKYEGEMSRRRIDFMDGNFTGFPIDTMAVGGLGMLAMQSEKIMYESQDYECAVIKVSLTGSETPWYDLRVRNSSVTQGPSSECTNQFKQYASNGTKRYLDSCQEILRPENRRRGSWRVPLGMA</sequence>
<feature type="signal peptide" evidence="1">
    <location>
        <begin position="1"/>
        <end position="21"/>
    </location>
</feature>